<evidence type="ECO:0000313" key="2">
    <source>
        <dbReference type="Proteomes" id="UP000324222"/>
    </source>
</evidence>
<dbReference type="OrthoDB" id="6159439at2759"/>
<organism evidence="1 2">
    <name type="scientific">Portunus trituberculatus</name>
    <name type="common">Swimming crab</name>
    <name type="synonym">Neptunus trituberculatus</name>
    <dbReference type="NCBI Taxonomy" id="210409"/>
    <lineage>
        <taxon>Eukaryota</taxon>
        <taxon>Metazoa</taxon>
        <taxon>Ecdysozoa</taxon>
        <taxon>Arthropoda</taxon>
        <taxon>Crustacea</taxon>
        <taxon>Multicrustacea</taxon>
        <taxon>Malacostraca</taxon>
        <taxon>Eumalacostraca</taxon>
        <taxon>Eucarida</taxon>
        <taxon>Decapoda</taxon>
        <taxon>Pleocyemata</taxon>
        <taxon>Brachyura</taxon>
        <taxon>Eubrachyura</taxon>
        <taxon>Portunoidea</taxon>
        <taxon>Portunidae</taxon>
        <taxon>Portuninae</taxon>
        <taxon>Portunus</taxon>
    </lineage>
</organism>
<dbReference type="AlphaFoldDB" id="A0A5B7HEH0"/>
<evidence type="ECO:0000313" key="1">
    <source>
        <dbReference type="EMBL" id="MPC67064.1"/>
    </source>
</evidence>
<accession>A0A5B7HEH0</accession>
<comment type="caution">
    <text evidence="1">The sequence shown here is derived from an EMBL/GenBank/DDBJ whole genome shotgun (WGS) entry which is preliminary data.</text>
</comment>
<proteinExistence type="predicted"/>
<protein>
    <submittedName>
        <fullName evidence="1">Uncharacterized protein</fullName>
    </submittedName>
</protein>
<dbReference type="EMBL" id="VSRR010025723">
    <property type="protein sequence ID" value="MPC67064.1"/>
    <property type="molecule type" value="Genomic_DNA"/>
</dbReference>
<reference evidence="1 2" key="1">
    <citation type="submission" date="2019-05" db="EMBL/GenBank/DDBJ databases">
        <title>Another draft genome of Portunus trituberculatus and its Hox gene families provides insights of decapod evolution.</title>
        <authorList>
            <person name="Jeong J.-H."/>
            <person name="Song I."/>
            <person name="Kim S."/>
            <person name="Choi T."/>
            <person name="Kim D."/>
            <person name="Ryu S."/>
            <person name="Kim W."/>
        </authorList>
    </citation>
    <scope>NUCLEOTIDE SEQUENCE [LARGE SCALE GENOMIC DNA]</scope>
    <source>
        <tissue evidence="1">Muscle</tissue>
    </source>
</reference>
<dbReference type="Proteomes" id="UP000324222">
    <property type="component" value="Unassembled WGS sequence"/>
</dbReference>
<keyword evidence="2" id="KW-1185">Reference proteome</keyword>
<name>A0A5B7HEH0_PORTR</name>
<gene>
    <name evidence="1" type="ORF">E2C01_061228</name>
</gene>
<sequence length="145" mass="14973">MNLLHPDRGALYANMLGTMGGASASLPQRSPFAIQELLGLSSSEGHRSPPSLTTGGLPHTITPSALGTSLGTSAYTAARTLASQASQLLEPLGVGAGAGMGAGMRSYFGQFNPFNHAPPQMLALDPALRHDSHHQGHTHPGNTLR</sequence>